<keyword evidence="2" id="KW-0560">Oxidoreductase</keyword>
<dbReference type="Proteomes" id="UP000230069">
    <property type="component" value="Unassembled WGS sequence"/>
</dbReference>
<dbReference type="STRING" id="218851.A0A2G5DXQ2"/>
<evidence type="ECO:0000256" key="1">
    <source>
        <dbReference type="ARBA" id="ARBA00006908"/>
    </source>
</evidence>
<dbReference type="EMBL" id="KZ305031">
    <property type="protein sequence ID" value="PIA48236.1"/>
    <property type="molecule type" value="Genomic_DNA"/>
</dbReference>
<evidence type="ECO:0008006" key="5">
    <source>
        <dbReference type="Google" id="ProtNLM"/>
    </source>
</evidence>
<accession>A0A2G5DXQ2</accession>
<comment type="similarity">
    <text evidence="1">Belongs to the HY2 family.</text>
</comment>
<evidence type="ECO:0000313" key="4">
    <source>
        <dbReference type="Proteomes" id="UP000230069"/>
    </source>
</evidence>
<evidence type="ECO:0000256" key="2">
    <source>
        <dbReference type="ARBA" id="ARBA00023002"/>
    </source>
</evidence>
<reference evidence="3 4" key="1">
    <citation type="submission" date="2017-09" db="EMBL/GenBank/DDBJ databases">
        <title>WGS assembly of Aquilegia coerulea Goldsmith.</title>
        <authorList>
            <person name="Hodges S."/>
            <person name="Kramer E."/>
            <person name="Nordborg M."/>
            <person name="Tomkins J."/>
            <person name="Borevitz J."/>
            <person name="Derieg N."/>
            <person name="Yan J."/>
            <person name="Mihaltcheva S."/>
            <person name="Hayes R.D."/>
            <person name="Rokhsar D."/>
        </authorList>
    </citation>
    <scope>NUCLEOTIDE SEQUENCE [LARGE SCALE GENOMIC DNA]</scope>
    <source>
        <strain evidence="4">cv. Goldsmith</strain>
    </source>
</reference>
<gene>
    <name evidence="3" type="ORF">AQUCO_01400666v1</name>
</gene>
<dbReference type="Gene3D" id="3.40.1500.20">
    <property type="match status" value="2"/>
</dbReference>
<dbReference type="InterPro" id="IPR009249">
    <property type="entry name" value="Ferredoxin-dep_bilin_Rdtase"/>
</dbReference>
<dbReference type="PANTHER" id="PTHR34557:SF1">
    <property type="entry name" value="PHYTOCHROMOBILIN:FERREDOXIN OXIDOREDUCTASE, CHLOROPLASTIC"/>
    <property type="match status" value="1"/>
</dbReference>
<dbReference type="Pfam" id="PF05996">
    <property type="entry name" value="Fe_bilin_red"/>
    <property type="match status" value="2"/>
</dbReference>
<evidence type="ECO:0000313" key="3">
    <source>
        <dbReference type="EMBL" id="PIA48236.1"/>
    </source>
</evidence>
<dbReference type="FunCoup" id="A0A2G5DXQ2">
    <property type="interactions" value="401"/>
</dbReference>
<name>A0A2G5DXQ2_AQUCA</name>
<dbReference type="GO" id="GO:0050897">
    <property type="term" value="F:cobalt ion binding"/>
    <property type="evidence" value="ECO:0007669"/>
    <property type="project" value="InterPro"/>
</dbReference>
<protein>
    <recommendedName>
        <fullName evidence="5">Phytochromobilin:ferredoxin oxidoreductase, chloroplastic</fullName>
    </recommendedName>
</protein>
<dbReference type="PANTHER" id="PTHR34557">
    <property type="entry name" value="PHYTOCHROMOBILIN:FERREDOXIN OXIDOREDUCTASE, CHLOROPLASTIC"/>
    <property type="match status" value="1"/>
</dbReference>
<sequence length="365" mass="41980">METLLQSFPSFGLNLKLKPLLLNKRKVSMEISSFSYKKFLHFALEETQLHTHLVPSPLQEQFSCVKSMDGKSELQMLSFQAPKIRYYRSLSIECGDAMQVLDFAVFPEPEVDLPIFCANFFTTASMNIIVLLHATVPLISKWIRSYTCFFYWSNTCFLLQLLHVMNLSASLLATKILDLNPLHDVIIHKDYKEKYYKSLIPLGLKYAELLPWGGKLTSESIRFFSPIVLWTKFTSSQDNHEIVFSAFMDYYKAWLKLMDQAAPENNASQVALNCEAQHKYLTWRAEKDPGHQVLRRLVGETAAKDIINNFLFNGIKTLGSKGFLDYFPEYRCEDGTINQKRSVIGKSFQSRPWDTGGNFIGNDPR</sequence>
<organism evidence="3 4">
    <name type="scientific">Aquilegia coerulea</name>
    <name type="common">Rocky mountain columbine</name>
    <dbReference type="NCBI Taxonomy" id="218851"/>
    <lineage>
        <taxon>Eukaryota</taxon>
        <taxon>Viridiplantae</taxon>
        <taxon>Streptophyta</taxon>
        <taxon>Embryophyta</taxon>
        <taxon>Tracheophyta</taxon>
        <taxon>Spermatophyta</taxon>
        <taxon>Magnoliopsida</taxon>
        <taxon>Ranunculales</taxon>
        <taxon>Ranunculaceae</taxon>
        <taxon>Thalictroideae</taxon>
        <taxon>Aquilegia</taxon>
    </lineage>
</organism>
<dbReference type="GO" id="GO:0050619">
    <property type="term" value="F:phytochromobilin:ferredoxin oxidoreductase activity"/>
    <property type="evidence" value="ECO:0007669"/>
    <property type="project" value="TreeGrafter"/>
</dbReference>
<dbReference type="AlphaFoldDB" id="A0A2G5DXQ2"/>
<dbReference type="GO" id="GO:0010024">
    <property type="term" value="P:phytochromobilin biosynthetic process"/>
    <property type="evidence" value="ECO:0007669"/>
    <property type="project" value="InterPro"/>
</dbReference>
<dbReference type="InParanoid" id="A0A2G5DXQ2"/>
<dbReference type="OrthoDB" id="496703at2759"/>
<keyword evidence="4" id="KW-1185">Reference proteome</keyword>
<proteinExistence type="inferred from homology"/>